<protein>
    <recommendedName>
        <fullName evidence="1">IrrE N-terminal-like domain-containing protein</fullName>
    </recommendedName>
</protein>
<organism evidence="2 3">
    <name type="scientific">Gardnerella vaginalis</name>
    <dbReference type="NCBI Taxonomy" id="2702"/>
    <lineage>
        <taxon>Bacteria</taxon>
        <taxon>Bacillati</taxon>
        <taxon>Actinomycetota</taxon>
        <taxon>Actinomycetes</taxon>
        <taxon>Bifidobacteriales</taxon>
        <taxon>Bifidobacteriaceae</taxon>
        <taxon>Gardnerella</taxon>
    </lineage>
</organism>
<evidence type="ECO:0000313" key="3">
    <source>
        <dbReference type="Proteomes" id="UP000258533"/>
    </source>
</evidence>
<dbReference type="Proteomes" id="UP000258533">
    <property type="component" value="Unassembled WGS sequence"/>
</dbReference>
<name>A0A3E1IXT6_GARVA</name>
<reference evidence="2 3" key="1">
    <citation type="submission" date="2016-02" db="EMBL/GenBank/DDBJ databases">
        <title>Gardnerella vaginalis Subgroups Defined by cpn60 Sequencing and Sialidase Activity in Isolates from Canada, Belgium and Kenya.</title>
        <authorList>
            <person name="Schellenberg J."/>
            <person name="Paramel Jayaprakash T."/>
            <person name="Withana Gamage N."/>
            <person name="Patterson M.H."/>
            <person name="Vaneechoutte M."/>
            <person name="Hill J.E."/>
        </authorList>
    </citation>
    <scope>NUCLEOTIDE SEQUENCE [LARGE SCALE GENOMIC DNA]</scope>
    <source>
        <strain evidence="2 3">N144</strain>
    </source>
</reference>
<accession>A0A3E1IXT6</accession>
<evidence type="ECO:0000259" key="1">
    <source>
        <dbReference type="Pfam" id="PF06114"/>
    </source>
</evidence>
<dbReference type="Pfam" id="PF06114">
    <property type="entry name" value="Peptidase_M78"/>
    <property type="match status" value="1"/>
</dbReference>
<evidence type="ECO:0000313" key="2">
    <source>
        <dbReference type="EMBL" id="RFD77791.1"/>
    </source>
</evidence>
<feature type="domain" description="IrrE N-terminal-like" evidence="1">
    <location>
        <begin position="23"/>
        <end position="126"/>
    </location>
</feature>
<dbReference type="AlphaFoldDB" id="A0A3E1IXT6"/>
<dbReference type="EMBL" id="LRTT01000001">
    <property type="protein sequence ID" value="RFD77791.1"/>
    <property type="molecule type" value="Genomic_DNA"/>
</dbReference>
<dbReference type="RefSeq" id="WP_116689664.1">
    <property type="nucleotide sequence ID" value="NZ_LRTT01000001.1"/>
</dbReference>
<comment type="caution">
    <text evidence="2">The sequence shown here is derived from an EMBL/GenBank/DDBJ whole genome shotgun (WGS) entry which is preliminary data.</text>
</comment>
<proteinExistence type="predicted"/>
<dbReference type="InterPro" id="IPR010359">
    <property type="entry name" value="IrrE_HExxH"/>
</dbReference>
<sequence>MCQNVSDWSIMLRFDSLYDDAVRLGVRVEERRLSGSVCGYYYDACRLILLDERLADHQRLCTLCHELVHAEYRDVSCGFDSRFETRTRRITASRLISDVDYKFAEAMYGTDVWTLSEALGVTCDVIQDYRAFLSTPVLV</sequence>
<gene>
    <name evidence="2" type="ORF">AXE73_04220</name>
</gene>